<dbReference type="EMBL" id="LVLJ01003592">
    <property type="protein sequence ID" value="OAE20612.1"/>
    <property type="molecule type" value="Genomic_DNA"/>
</dbReference>
<protein>
    <submittedName>
        <fullName evidence="1">Uncharacterized protein</fullName>
    </submittedName>
</protein>
<name>A0A176VJT4_MARPO</name>
<evidence type="ECO:0000313" key="1">
    <source>
        <dbReference type="EMBL" id="OAE20612.1"/>
    </source>
</evidence>
<comment type="caution">
    <text evidence="1">The sequence shown here is derived from an EMBL/GenBank/DDBJ whole genome shotgun (WGS) entry which is preliminary data.</text>
</comment>
<reference evidence="1" key="1">
    <citation type="submission" date="2016-03" db="EMBL/GenBank/DDBJ databases">
        <title>Mechanisms controlling the formation of the plant cell surface in tip-growing cells are functionally conserved among land plants.</title>
        <authorList>
            <person name="Honkanen S."/>
            <person name="Jones V.A."/>
            <person name="Morieri G."/>
            <person name="Champion C."/>
            <person name="Hetherington A.J."/>
            <person name="Kelly S."/>
            <person name="Saint-Marcoux D."/>
            <person name="Proust H."/>
            <person name="Prescott H."/>
            <person name="Dolan L."/>
        </authorList>
    </citation>
    <scope>NUCLEOTIDE SEQUENCE [LARGE SCALE GENOMIC DNA]</scope>
    <source>
        <tissue evidence="1">Whole gametophyte</tissue>
    </source>
</reference>
<proteinExistence type="predicted"/>
<evidence type="ECO:0000313" key="2">
    <source>
        <dbReference type="Proteomes" id="UP000077202"/>
    </source>
</evidence>
<accession>A0A176VJT4</accession>
<keyword evidence="2" id="KW-1185">Reference proteome</keyword>
<dbReference type="Proteomes" id="UP000077202">
    <property type="component" value="Unassembled WGS sequence"/>
</dbReference>
<sequence length="191" mass="21072">MYITPVGWTCESLQGKARQGRAWQGKAQLTTFLWMIIGPALHDYVAASARSLTPNDHEPLIVEWIYWKPSQAKPSSHAKLSQVKPSPAAAPPTTTSINVNHAMKRYQCLQERQGSRKVMVAKGINMSRDRGQWSAGGWAHGEEGGEAGHLVQDEDCISSIDLTADWLEPVASMSPVCLDEYSPMPSTKNRL</sequence>
<gene>
    <name evidence="1" type="ORF">AXG93_517s1270</name>
</gene>
<dbReference type="AlphaFoldDB" id="A0A176VJT4"/>
<organism evidence="1 2">
    <name type="scientific">Marchantia polymorpha subsp. ruderalis</name>
    <dbReference type="NCBI Taxonomy" id="1480154"/>
    <lineage>
        <taxon>Eukaryota</taxon>
        <taxon>Viridiplantae</taxon>
        <taxon>Streptophyta</taxon>
        <taxon>Embryophyta</taxon>
        <taxon>Marchantiophyta</taxon>
        <taxon>Marchantiopsida</taxon>
        <taxon>Marchantiidae</taxon>
        <taxon>Marchantiales</taxon>
        <taxon>Marchantiaceae</taxon>
        <taxon>Marchantia</taxon>
    </lineage>
</organism>